<dbReference type="OrthoDB" id="9806626at2"/>
<keyword evidence="3 5" id="KW-0687">Ribonucleoprotein</keyword>
<accession>A0A518D2S3</accession>
<evidence type="ECO:0000256" key="4">
    <source>
        <dbReference type="ARBA" id="ARBA00035245"/>
    </source>
</evidence>
<dbReference type="GO" id="GO:0003735">
    <property type="term" value="F:structural constituent of ribosome"/>
    <property type="evidence" value="ECO:0007669"/>
    <property type="project" value="InterPro"/>
</dbReference>
<dbReference type="GO" id="GO:0019843">
    <property type="term" value="F:rRNA binding"/>
    <property type="evidence" value="ECO:0007669"/>
    <property type="project" value="UniProtKB-UniRule"/>
</dbReference>
<keyword evidence="5" id="KW-0699">rRNA-binding</keyword>
<dbReference type="Pfam" id="PF00673">
    <property type="entry name" value="Ribosomal_L5_C"/>
    <property type="match status" value="1"/>
</dbReference>
<keyword evidence="10" id="KW-1185">Reference proteome</keyword>
<protein>
    <recommendedName>
        <fullName evidence="4 5">Large ribosomal subunit protein uL5</fullName>
    </recommendedName>
</protein>
<dbReference type="InterPro" id="IPR031310">
    <property type="entry name" value="Ribosomal_uL5_N"/>
</dbReference>
<comment type="function">
    <text evidence="5">This is 1 of the proteins that bind and probably mediate the attachment of the 5S RNA into the large ribosomal subunit, where it forms part of the central protuberance. In the 70S ribosome it contacts protein S13 of the 30S subunit (bridge B1b), connecting the 2 subunits; this bridge is implicated in subunit movement. Contacts the P site tRNA; the 5S rRNA and some of its associated proteins might help stabilize positioning of ribosome-bound tRNAs.</text>
</comment>
<dbReference type="InterPro" id="IPR022803">
    <property type="entry name" value="Ribosomal_uL5_dom_sf"/>
</dbReference>
<keyword evidence="2 5" id="KW-0689">Ribosomal protein</keyword>
<dbReference type="SUPFAM" id="SSF55282">
    <property type="entry name" value="RL5-like"/>
    <property type="match status" value="1"/>
</dbReference>
<dbReference type="Gene3D" id="3.30.1440.10">
    <property type="match status" value="1"/>
</dbReference>
<evidence type="ECO:0000256" key="3">
    <source>
        <dbReference type="ARBA" id="ARBA00023274"/>
    </source>
</evidence>
<gene>
    <name evidence="5 9" type="primary">rplE</name>
    <name evidence="9" type="ORF">Pla163_29180</name>
</gene>
<evidence type="ECO:0000256" key="6">
    <source>
        <dbReference type="RuleBase" id="RU003930"/>
    </source>
</evidence>
<evidence type="ECO:0000256" key="1">
    <source>
        <dbReference type="ARBA" id="ARBA00008553"/>
    </source>
</evidence>
<comment type="subunit">
    <text evidence="5">Part of the 50S ribosomal subunit; part of the 5S rRNA/L5/L18/L25 subcomplex. Contacts the 5S rRNA and the P site tRNA. Forms a bridge to the 30S subunit in the 70S ribosome.</text>
</comment>
<dbReference type="FunFam" id="3.30.1440.10:FF:000001">
    <property type="entry name" value="50S ribosomal protein L5"/>
    <property type="match status" value="1"/>
</dbReference>
<feature type="domain" description="Large ribosomal subunit protein uL5 C-terminal" evidence="8">
    <location>
        <begin position="92"/>
        <end position="184"/>
    </location>
</feature>
<feature type="domain" description="Large ribosomal subunit protein uL5 N-terminal" evidence="7">
    <location>
        <begin position="32"/>
        <end position="88"/>
    </location>
</feature>
<evidence type="ECO:0000256" key="2">
    <source>
        <dbReference type="ARBA" id="ARBA00022980"/>
    </source>
</evidence>
<evidence type="ECO:0000259" key="7">
    <source>
        <dbReference type="Pfam" id="PF00281"/>
    </source>
</evidence>
<name>A0A518D2S3_9BACT</name>
<dbReference type="PANTHER" id="PTHR11994">
    <property type="entry name" value="60S RIBOSOMAL PROTEIN L11-RELATED"/>
    <property type="match status" value="1"/>
</dbReference>
<dbReference type="GO" id="GO:0005840">
    <property type="term" value="C:ribosome"/>
    <property type="evidence" value="ECO:0007669"/>
    <property type="project" value="UniProtKB-KW"/>
</dbReference>
<reference evidence="9 10" key="1">
    <citation type="submission" date="2019-02" db="EMBL/GenBank/DDBJ databases">
        <title>Deep-cultivation of Planctomycetes and their phenomic and genomic characterization uncovers novel biology.</title>
        <authorList>
            <person name="Wiegand S."/>
            <person name="Jogler M."/>
            <person name="Boedeker C."/>
            <person name="Pinto D."/>
            <person name="Vollmers J."/>
            <person name="Rivas-Marin E."/>
            <person name="Kohn T."/>
            <person name="Peeters S.H."/>
            <person name="Heuer A."/>
            <person name="Rast P."/>
            <person name="Oberbeckmann S."/>
            <person name="Bunk B."/>
            <person name="Jeske O."/>
            <person name="Meyerdierks A."/>
            <person name="Storesund J.E."/>
            <person name="Kallscheuer N."/>
            <person name="Luecker S."/>
            <person name="Lage O.M."/>
            <person name="Pohl T."/>
            <person name="Merkel B.J."/>
            <person name="Hornburger P."/>
            <person name="Mueller R.-W."/>
            <person name="Bruemmer F."/>
            <person name="Labrenz M."/>
            <person name="Spormann A.M."/>
            <person name="Op den Camp H."/>
            <person name="Overmann J."/>
            <person name="Amann R."/>
            <person name="Jetten M.S.M."/>
            <person name="Mascher T."/>
            <person name="Medema M.H."/>
            <person name="Devos D.P."/>
            <person name="Kaster A.-K."/>
            <person name="Ovreas L."/>
            <person name="Rohde M."/>
            <person name="Galperin M.Y."/>
            <person name="Jogler C."/>
        </authorList>
    </citation>
    <scope>NUCLEOTIDE SEQUENCE [LARGE SCALE GENOMIC DNA]</scope>
    <source>
        <strain evidence="9 10">Pla163</strain>
    </source>
</reference>
<keyword evidence="5" id="KW-0820">tRNA-binding</keyword>
<evidence type="ECO:0000259" key="8">
    <source>
        <dbReference type="Pfam" id="PF00673"/>
    </source>
</evidence>
<keyword evidence="5" id="KW-0694">RNA-binding</keyword>
<dbReference type="HAMAP" id="MF_01333_B">
    <property type="entry name" value="Ribosomal_uL5_B"/>
    <property type="match status" value="1"/>
</dbReference>
<dbReference type="EMBL" id="CP036290">
    <property type="protein sequence ID" value="QDU85781.1"/>
    <property type="molecule type" value="Genomic_DNA"/>
</dbReference>
<sequence length="189" mass="21279">MSTTTAKITPSLKRKYDEDVVPKLKERFGIENPMAVPRLTKIVINMGCKGAVENKSRVESALKDLTLIAGQKPTIRNARRSIAGFKLREGMPIGVAVTLRRDRMWEFADRLINIVLPSIRDFRGVKKKLDGRGNYSLGLAEQTVFPEIELDRIDFVQGMDITFVTTATTDEQGYFLIEQLGMPFKQGKS</sequence>
<dbReference type="Proteomes" id="UP000319342">
    <property type="component" value="Chromosome"/>
</dbReference>
<evidence type="ECO:0000256" key="5">
    <source>
        <dbReference type="HAMAP-Rule" id="MF_01333"/>
    </source>
</evidence>
<dbReference type="GO" id="GO:0006412">
    <property type="term" value="P:translation"/>
    <property type="evidence" value="ECO:0007669"/>
    <property type="project" value="UniProtKB-UniRule"/>
</dbReference>
<dbReference type="RefSeq" id="WP_145189790.1">
    <property type="nucleotide sequence ID" value="NZ_CP036290.1"/>
</dbReference>
<dbReference type="NCBIfam" id="NF000585">
    <property type="entry name" value="PRK00010.1"/>
    <property type="match status" value="1"/>
</dbReference>
<comment type="similarity">
    <text evidence="1 5 6">Belongs to the universal ribosomal protein uL5 family.</text>
</comment>
<dbReference type="InterPro" id="IPR031309">
    <property type="entry name" value="Ribosomal_uL5_C"/>
</dbReference>
<dbReference type="Pfam" id="PF00281">
    <property type="entry name" value="Ribosomal_L5"/>
    <property type="match status" value="1"/>
</dbReference>
<evidence type="ECO:0000313" key="10">
    <source>
        <dbReference type="Proteomes" id="UP000319342"/>
    </source>
</evidence>
<proteinExistence type="inferred from homology"/>
<dbReference type="InterPro" id="IPR002132">
    <property type="entry name" value="Ribosomal_uL5"/>
</dbReference>
<dbReference type="PIRSF" id="PIRSF002161">
    <property type="entry name" value="Ribosomal_L5"/>
    <property type="match status" value="1"/>
</dbReference>
<dbReference type="GO" id="GO:0000049">
    <property type="term" value="F:tRNA binding"/>
    <property type="evidence" value="ECO:0007669"/>
    <property type="project" value="UniProtKB-UniRule"/>
</dbReference>
<dbReference type="InterPro" id="IPR020930">
    <property type="entry name" value="Ribosomal_uL5_bac-type"/>
</dbReference>
<dbReference type="GO" id="GO:1990904">
    <property type="term" value="C:ribonucleoprotein complex"/>
    <property type="evidence" value="ECO:0007669"/>
    <property type="project" value="UniProtKB-KW"/>
</dbReference>
<organism evidence="9 10">
    <name type="scientific">Rohdeia mirabilis</name>
    <dbReference type="NCBI Taxonomy" id="2528008"/>
    <lineage>
        <taxon>Bacteria</taxon>
        <taxon>Pseudomonadati</taxon>
        <taxon>Planctomycetota</taxon>
        <taxon>Planctomycetia</taxon>
        <taxon>Planctomycetia incertae sedis</taxon>
        <taxon>Rohdeia</taxon>
    </lineage>
</organism>
<evidence type="ECO:0000313" key="9">
    <source>
        <dbReference type="EMBL" id="QDU85781.1"/>
    </source>
</evidence>
<dbReference type="AlphaFoldDB" id="A0A518D2S3"/>